<evidence type="ECO:0000256" key="1">
    <source>
        <dbReference type="PROSITE-ProRule" id="PRU00176"/>
    </source>
</evidence>
<gene>
    <name evidence="4" type="ORF">OTI717_LOCUS28857</name>
</gene>
<dbReference type="InterPro" id="IPR035979">
    <property type="entry name" value="RBD_domain_sf"/>
</dbReference>
<dbReference type="AlphaFoldDB" id="A0A819NPE4"/>
<reference evidence="4" key="1">
    <citation type="submission" date="2021-02" db="EMBL/GenBank/DDBJ databases">
        <authorList>
            <person name="Nowell W R."/>
        </authorList>
    </citation>
    <scope>NUCLEOTIDE SEQUENCE</scope>
</reference>
<name>A0A819NPE4_9BILA</name>
<dbReference type="SMART" id="SM00360">
    <property type="entry name" value="RRM"/>
    <property type="match status" value="1"/>
</dbReference>
<dbReference type="Proteomes" id="UP000663823">
    <property type="component" value="Unassembled WGS sequence"/>
</dbReference>
<feature type="region of interest" description="Disordered" evidence="2">
    <location>
        <begin position="159"/>
        <end position="336"/>
    </location>
</feature>
<feature type="region of interest" description="Disordered" evidence="2">
    <location>
        <begin position="348"/>
        <end position="382"/>
    </location>
</feature>
<feature type="compositionally biased region" description="Basic and acidic residues" evidence="2">
    <location>
        <begin position="551"/>
        <end position="576"/>
    </location>
</feature>
<sequence>MSKKSKKGRTMALTDYLASEPKLVTVRDSTWAAIVDEEEQKKPIVVDMSGLPTAPRSAVDIDFSTVPNSPPFVIHVANLSFEIDDEGLRRIFADLKPKAARIMRDGIRSRGIGLVEFETRENLIEALKRTDKEIYGRKIRINVSDKTDLNQIDNSRTNFFNRSNRTIGDERPEMSDRWKRKSNDSTDDRQSSAYHRDRPNRNEQGRSNFPGGPRNGQRGSDYGYGYPRTRDERMGSNRDHGTRQRYNHDDENRQNNDTDRSTHTDRYNDTRDKPDRNTTNDDNREPPRERPRLHLQPRSKPLEEFKPLSGSSSSVNNVAATSSSIANTEDSPSINEYLTNDPIEYQQQESNDTSEVGSSIEKSTGKPLVPPSRGAGASIFGGAKPVDTAAKELEIQKRLEELQMANTETGRDHYDKGPSSRSSYFRGKRSSINDDHHNRDRRDDGRASVDYHHKREYSGGRRYEDDSRRSSHDDNYRRDRERDRYNNPSRRRASVDYHHKREYSGGRRYEDDSRRSSHDDNYRRDRERDRYNNPSRRDYDSGRTGKYNHHGHSDRDNYQNRDRETNESNSHRRLSDDNFDVESQSKNQIRIMPRRTIQTEDNSNRLQLSNKFDMLNIDDPDDNAQSRIIHY</sequence>
<dbReference type="EMBL" id="CAJOAX010007023">
    <property type="protein sequence ID" value="CAF3998108.1"/>
    <property type="molecule type" value="Genomic_DNA"/>
</dbReference>
<dbReference type="InterPro" id="IPR000504">
    <property type="entry name" value="RRM_dom"/>
</dbReference>
<evidence type="ECO:0000313" key="5">
    <source>
        <dbReference type="Proteomes" id="UP000663823"/>
    </source>
</evidence>
<dbReference type="InterPro" id="IPR012677">
    <property type="entry name" value="Nucleotide-bd_a/b_plait_sf"/>
</dbReference>
<protein>
    <recommendedName>
        <fullName evidence="3">RRM domain-containing protein</fullName>
    </recommendedName>
</protein>
<dbReference type="Pfam" id="PF00076">
    <property type="entry name" value="RRM_1"/>
    <property type="match status" value="1"/>
</dbReference>
<evidence type="ECO:0000313" key="4">
    <source>
        <dbReference type="EMBL" id="CAF3998108.1"/>
    </source>
</evidence>
<feature type="compositionally biased region" description="Basic and acidic residues" evidence="2">
    <location>
        <begin position="431"/>
        <end position="485"/>
    </location>
</feature>
<evidence type="ECO:0000259" key="3">
    <source>
        <dbReference type="PROSITE" id="PS50102"/>
    </source>
</evidence>
<feature type="compositionally biased region" description="Basic and acidic residues" evidence="2">
    <location>
        <begin position="493"/>
        <end position="543"/>
    </location>
</feature>
<evidence type="ECO:0000256" key="2">
    <source>
        <dbReference type="SAM" id="MobiDB-lite"/>
    </source>
</evidence>
<accession>A0A819NPE4</accession>
<dbReference type="PROSITE" id="PS50102">
    <property type="entry name" value="RRM"/>
    <property type="match status" value="1"/>
</dbReference>
<keyword evidence="1" id="KW-0694">RNA-binding</keyword>
<dbReference type="Gene3D" id="3.30.70.330">
    <property type="match status" value="1"/>
</dbReference>
<organism evidence="4 5">
    <name type="scientific">Rotaria sordida</name>
    <dbReference type="NCBI Taxonomy" id="392033"/>
    <lineage>
        <taxon>Eukaryota</taxon>
        <taxon>Metazoa</taxon>
        <taxon>Spiralia</taxon>
        <taxon>Gnathifera</taxon>
        <taxon>Rotifera</taxon>
        <taxon>Eurotatoria</taxon>
        <taxon>Bdelloidea</taxon>
        <taxon>Philodinida</taxon>
        <taxon>Philodinidae</taxon>
        <taxon>Rotaria</taxon>
    </lineage>
</organism>
<feature type="compositionally biased region" description="Basic and acidic residues" evidence="2">
    <location>
        <begin position="409"/>
        <end position="418"/>
    </location>
</feature>
<dbReference type="SUPFAM" id="SSF54928">
    <property type="entry name" value="RNA-binding domain, RBD"/>
    <property type="match status" value="1"/>
</dbReference>
<feature type="compositionally biased region" description="Basic and acidic residues" evidence="2">
    <location>
        <begin position="167"/>
        <end position="204"/>
    </location>
</feature>
<feature type="compositionally biased region" description="Polar residues" evidence="2">
    <location>
        <begin position="348"/>
        <end position="362"/>
    </location>
</feature>
<feature type="compositionally biased region" description="Low complexity" evidence="2">
    <location>
        <begin position="309"/>
        <end position="328"/>
    </location>
</feature>
<proteinExistence type="predicted"/>
<feature type="domain" description="RRM" evidence="3">
    <location>
        <begin position="72"/>
        <end position="146"/>
    </location>
</feature>
<dbReference type="GO" id="GO:0003723">
    <property type="term" value="F:RNA binding"/>
    <property type="evidence" value="ECO:0007669"/>
    <property type="project" value="UniProtKB-UniRule"/>
</dbReference>
<feature type="region of interest" description="Disordered" evidence="2">
    <location>
        <begin position="406"/>
        <end position="586"/>
    </location>
</feature>
<feature type="compositionally biased region" description="Basic and acidic residues" evidence="2">
    <location>
        <begin position="228"/>
        <end position="292"/>
    </location>
</feature>
<comment type="caution">
    <text evidence="4">The sequence shown here is derived from an EMBL/GenBank/DDBJ whole genome shotgun (WGS) entry which is preliminary data.</text>
</comment>